<accession>A0ABX7YPL6</accession>
<dbReference type="Pfam" id="PF09605">
    <property type="entry name" value="Trep_Strep"/>
    <property type="match status" value="1"/>
</dbReference>
<name>A0ABX7YPL6_9STRE</name>
<protein>
    <submittedName>
        <fullName evidence="2">MptD family putative ECF transporter S component</fullName>
    </submittedName>
</protein>
<evidence type="ECO:0000313" key="2">
    <source>
        <dbReference type="EMBL" id="QUE55219.1"/>
    </source>
</evidence>
<feature type="transmembrane region" description="Helical" evidence="1">
    <location>
        <begin position="154"/>
        <end position="180"/>
    </location>
</feature>
<dbReference type="InterPro" id="IPR011733">
    <property type="entry name" value="CHP02185_IM"/>
</dbReference>
<keyword evidence="3" id="KW-1185">Reference proteome</keyword>
<dbReference type="Proteomes" id="UP000677616">
    <property type="component" value="Chromosome"/>
</dbReference>
<proteinExistence type="predicted"/>
<keyword evidence="1" id="KW-0472">Membrane</keyword>
<feature type="transmembrane region" description="Helical" evidence="1">
    <location>
        <begin position="12"/>
        <end position="32"/>
    </location>
</feature>
<evidence type="ECO:0000256" key="1">
    <source>
        <dbReference type="SAM" id="Phobius"/>
    </source>
</evidence>
<feature type="transmembrane region" description="Helical" evidence="1">
    <location>
        <begin position="68"/>
        <end position="93"/>
    </location>
</feature>
<keyword evidence="1" id="KW-1133">Transmembrane helix</keyword>
<sequence>MNLKVKDIMVTGAFSALYFLCVGLGTLIGVFFDKSGNMMYAPAFAALLAGPVYMLLIAKVGKFGAISLVGAVMAGFFFLSGYMTASFLPSLLFGLLGDGLARLGSYKSKVYNLASYVLFSFGNLGPILLMWFMRDAYEAALVARGKSAEYIARVLLDFNLGNVLWLSATIVTAAVISGLLGQHLVKKYFDKSGLLA</sequence>
<feature type="transmembrane region" description="Helical" evidence="1">
    <location>
        <begin position="113"/>
        <end position="133"/>
    </location>
</feature>
<dbReference type="NCBIfam" id="TIGR02185">
    <property type="entry name" value="Trep_Strep"/>
    <property type="match status" value="1"/>
</dbReference>
<feature type="transmembrane region" description="Helical" evidence="1">
    <location>
        <begin position="38"/>
        <end position="56"/>
    </location>
</feature>
<dbReference type="RefSeq" id="WP_212572783.1">
    <property type="nucleotide sequence ID" value="NZ_CP073084.1"/>
</dbReference>
<gene>
    <name evidence="2" type="ORF">INT76_04920</name>
</gene>
<dbReference type="EMBL" id="CP073084">
    <property type="protein sequence ID" value="QUE55219.1"/>
    <property type="molecule type" value="Genomic_DNA"/>
</dbReference>
<keyword evidence="1" id="KW-0812">Transmembrane</keyword>
<organism evidence="2 3">
    <name type="scientific">Streptococcus oriscaviae</name>
    <dbReference type="NCBI Taxonomy" id="2781599"/>
    <lineage>
        <taxon>Bacteria</taxon>
        <taxon>Bacillati</taxon>
        <taxon>Bacillota</taxon>
        <taxon>Bacilli</taxon>
        <taxon>Lactobacillales</taxon>
        <taxon>Streptococcaceae</taxon>
        <taxon>Streptococcus</taxon>
    </lineage>
</organism>
<evidence type="ECO:0000313" key="3">
    <source>
        <dbReference type="Proteomes" id="UP000677616"/>
    </source>
</evidence>
<reference evidence="2 3" key="1">
    <citation type="submission" date="2021-04" db="EMBL/GenBank/DDBJ databases">
        <title>Complete genome sequence of a novel Streptococcus species.</title>
        <authorList>
            <person name="Teng J.L.L."/>
        </authorList>
    </citation>
    <scope>NUCLEOTIDE SEQUENCE [LARGE SCALE GENOMIC DNA]</scope>
    <source>
        <strain evidence="2 3">HKU75</strain>
    </source>
</reference>